<keyword evidence="3" id="KW-1185">Reference proteome</keyword>
<evidence type="ECO:0000313" key="2">
    <source>
        <dbReference type="EMBL" id="CAG8791486.1"/>
    </source>
</evidence>
<gene>
    <name evidence="2" type="ORF">DERYTH_LOCUS21523</name>
</gene>
<evidence type="ECO:0000256" key="1">
    <source>
        <dbReference type="SAM" id="Phobius"/>
    </source>
</evidence>
<reference evidence="2" key="1">
    <citation type="submission" date="2021-06" db="EMBL/GenBank/DDBJ databases">
        <authorList>
            <person name="Kallberg Y."/>
            <person name="Tangrot J."/>
            <person name="Rosling A."/>
        </authorList>
    </citation>
    <scope>NUCLEOTIDE SEQUENCE</scope>
    <source>
        <strain evidence="2">MA453B</strain>
    </source>
</reference>
<dbReference type="OrthoDB" id="2472480at2759"/>
<dbReference type="Proteomes" id="UP000789405">
    <property type="component" value="Unassembled WGS sequence"/>
</dbReference>
<protein>
    <submittedName>
        <fullName evidence="2">16156_t:CDS:1</fullName>
    </submittedName>
</protein>
<name>A0A9N9P5D4_9GLOM</name>
<accession>A0A9N9P5D4</accession>
<comment type="caution">
    <text evidence="2">The sequence shown here is derived from an EMBL/GenBank/DDBJ whole genome shotgun (WGS) entry which is preliminary data.</text>
</comment>
<dbReference type="AlphaFoldDB" id="A0A9N9P5D4"/>
<evidence type="ECO:0000313" key="3">
    <source>
        <dbReference type="Proteomes" id="UP000789405"/>
    </source>
</evidence>
<keyword evidence="1" id="KW-0812">Transmembrane</keyword>
<keyword evidence="1" id="KW-1133">Transmembrane helix</keyword>
<proteinExistence type="predicted"/>
<dbReference type="EMBL" id="CAJVPY010027644">
    <property type="protein sequence ID" value="CAG8791486.1"/>
    <property type="molecule type" value="Genomic_DNA"/>
</dbReference>
<feature type="transmembrane region" description="Helical" evidence="1">
    <location>
        <begin position="7"/>
        <end position="28"/>
    </location>
</feature>
<organism evidence="2 3">
    <name type="scientific">Dentiscutata erythropus</name>
    <dbReference type="NCBI Taxonomy" id="1348616"/>
    <lineage>
        <taxon>Eukaryota</taxon>
        <taxon>Fungi</taxon>
        <taxon>Fungi incertae sedis</taxon>
        <taxon>Mucoromycota</taxon>
        <taxon>Glomeromycotina</taxon>
        <taxon>Glomeromycetes</taxon>
        <taxon>Diversisporales</taxon>
        <taxon>Gigasporaceae</taxon>
        <taxon>Dentiscutata</taxon>
    </lineage>
</organism>
<sequence length="311" mass="36249">MVKVSKILVYLVLIVHVHLTTSLLTHVFEERNLTTLLANTSGHNLEKRIIFPQFDPLKLKETLIERPAELPDQVELLHLPLACKWLRTFVAFCICCVLSNRNVVFDEQRYIQDPSSIDQLIKARVYGPKLGEMFREYRISHYYNRVYFDGTAKDFVIPICRTSEAIPIKRFTYELQVPCLPKAAEDILRFYDPSTPFSTSDDLIRPPKGKQLLLNAQGFSEFYELMLQDKYNILGYRTQRSLLNIHRQVLKYLSEDISIDNYFNLIYYKFGVKIDILLRKITNLVDHDGLVSQSIADLMVICEEDGYTHTN</sequence>
<keyword evidence="1" id="KW-0472">Membrane</keyword>